<reference evidence="2" key="1">
    <citation type="submission" date="2022-01" db="EMBL/GenBank/DDBJ databases">
        <authorList>
            <person name="King R."/>
        </authorList>
    </citation>
    <scope>NUCLEOTIDE SEQUENCE</scope>
</reference>
<dbReference type="EMBL" id="OU896712">
    <property type="protein sequence ID" value="CAG9822618.1"/>
    <property type="molecule type" value="Genomic_DNA"/>
</dbReference>
<name>A0A9N9SMH6_PHACE</name>
<sequence length="115" mass="12879">MSIYAFYFLFTSGCFTLFSINHPRSLAQELQIPEKAYPFCPSDSRAPGKPSQTSPLPLISLAHPSKLTQSSESRRHRLKAQKKRQEENAGHCHVHQSAQGVPGRAPGPQREAYPY</sequence>
<dbReference type="Proteomes" id="UP001153737">
    <property type="component" value="Chromosome 6"/>
</dbReference>
<protein>
    <submittedName>
        <fullName evidence="2">Uncharacterized protein</fullName>
    </submittedName>
</protein>
<evidence type="ECO:0000313" key="2">
    <source>
        <dbReference type="EMBL" id="CAG9822618.1"/>
    </source>
</evidence>
<feature type="region of interest" description="Disordered" evidence="1">
    <location>
        <begin position="38"/>
        <end position="115"/>
    </location>
</feature>
<keyword evidence="3" id="KW-1185">Reference proteome</keyword>
<proteinExistence type="predicted"/>
<gene>
    <name evidence="2" type="ORF">PHAECO_LOCUS10520</name>
</gene>
<accession>A0A9N9SMH6</accession>
<organism evidence="2 3">
    <name type="scientific">Phaedon cochleariae</name>
    <name type="common">Mustard beetle</name>
    <dbReference type="NCBI Taxonomy" id="80249"/>
    <lineage>
        <taxon>Eukaryota</taxon>
        <taxon>Metazoa</taxon>
        <taxon>Ecdysozoa</taxon>
        <taxon>Arthropoda</taxon>
        <taxon>Hexapoda</taxon>
        <taxon>Insecta</taxon>
        <taxon>Pterygota</taxon>
        <taxon>Neoptera</taxon>
        <taxon>Endopterygota</taxon>
        <taxon>Coleoptera</taxon>
        <taxon>Polyphaga</taxon>
        <taxon>Cucujiformia</taxon>
        <taxon>Chrysomeloidea</taxon>
        <taxon>Chrysomelidae</taxon>
        <taxon>Chrysomelinae</taxon>
        <taxon>Chrysomelini</taxon>
        <taxon>Phaedon</taxon>
    </lineage>
</organism>
<evidence type="ECO:0000313" key="3">
    <source>
        <dbReference type="Proteomes" id="UP001153737"/>
    </source>
</evidence>
<evidence type="ECO:0000256" key="1">
    <source>
        <dbReference type="SAM" id="MobiDB-lite"/>
    </source>
</evidence>
<reference evidence="2" key="2">
    <citation type="submission" date="2022-10" db="EMBL/GenBank/DDBJ databases">
        <authorList>
            <consortium name="ENA_rothamsted_submissions"/>
            <consortium name="culmorum"/>
            <person name="King R."/>
        </authorList>
    </citation>
    <scope>NUCLEOTIDE SEQUENCE</scope>
</reference>
<dbReference type="AlphaFoldDB" id="A0A9N9SMH6"/>